<protein>
    <submittedName>
        <fullName evidence="1">Uncharacterized protein</fullName>
    </submittedName>
</protein>
<dbReference type="STRING" id="1300341.I595_944"/>
<evidence type="ECO:0000313" key="2">
    <source>
        <dbReference type="Proteomes" id="UP000050280"/>
    </source>
</evidence>
<dbReference type="OrthoDB" id="2041998at2"/>
<keyword evidence="2" id="KW-1185">Reference proteome</keyword>
<dbReference type="EMBL" id="LDJX01000002">
    <property type="protein sequence ID" value="KPM32526.1"/>
    <property type="molecule type" value="Genomic_DNA"/>
</dbReference>
<accession>A0A0P7AGG9</accession>
<gene>
    <name evidence="1" type="ORF">I595_944</name>
</gene>
<evidence type="ECO:0000313" key="1">
    <source>
        <dbReference type="EMBL" id="KPM32526.1"/>
    </source>
</evidence>
<name>A0A0P7AGG9_9FLAO</name>
<proteinExistence type="predicted"/>
<comment type="caution">
    <text evidence="1">The sequence shown here is derived from an EMBL/GenBank/DDBJ whole genome shotgun (WGS) entry which is preliminary data.</text>
</comment>
<dbReference type="Proteomes" id="UP000050280">
    <property type="component" value="Unassembled WGS sequence"/>
</dbReference>
<dbReference type="PATRIC" id="fig|1300341.3.peg.1157"/>
<sequence>MFWKSAFNYKQPKTAASINFRIGFIAELLSKQTVTNTPYSSFTHPFNDTLTKEEAKLLFRQVKQHMGLAGANIQLEFFWEKPLETKENTGFIDTSELYRKERLKVGEYLENKDGFTIKLGMTTLKNSDALVFTMAHELAHYHLLGKHRIFFNDEKLTDIYAIRAGFGGYWLKAQNWEDTTNQERYSYLDKNEGLFTLGRLKQLHLQDVDLEALPNKCSTALKEAIDQTHGYNHMEIPYTEKFLIANFAIKVTHSTYVDAPLNDTDIYSSISTYNTWVKKGRGRLFKKKRTDIDQTVRLFLESHKKWVIKETDFLYRAEAHLRRLLASQQVKAVSTLTSSWKKLLKKHDANMDAHMVRYEKNSFVAVEEIVQNYADYKTQKTKDIYAWATTEIGDLDVQEPQ</sequence>
<reference evidence="1 2" key="1">
    <citation type="submission" date="2015-09" db="EMBL/GenBank/DDBJ databases">
        <title>Genome sequence of the marine flavobacterium Croceitalea dokdonensis DOKDO 023 that contains proton- and sodium-pumping rhodopsins.</title>
        <authorList>
            <person name="Kwon S.-K."/>
            <person name="Lee H.K."/>
            <person name="Kwak M.-J."/>
            <person name="Kim J.F."/>
        </authorList>
    </citation>
    <scope>NUCLEOTIDE SEQUENCE [LARGE SCALE GENOMIC DNA]</scope>
    <source>
        <strain evidence="1 2">DOKDO 023</strain>
    </source>
</reference>
<dbReference type="AlphaFoldDB" id="A0A0P7AGG9"/>
<organism evidence="1 2">
    <name type="scientific">Croceitalea dokdonensis DOKDO 023</name>
    <dbReference type="NCBI Taxonomy" id="1300341"/>
    <lineage>
        <taxon>Bacteria</taxon>
        <taxon>Pseudomonadati</taxon>
        <taxon>Bacteroidota</taxon>
        <taxon>Flavobacteriia</taxon>
        <taxon>Flavobacteriales</taxon>
        <taxon>Flavobacteriaceae</taxon>
        <taxon>Croceitalea</taxon>
    </lineage>
</organism>
<dbReference type="RefSeq" id="WP_054558176.1">
    <property type="nucleotide sequence ID" value="NZ_LDJX01000002.1"/>
</dbReference>